<dbReference type="GO" id="GO:0004222">
    <property type="term" value="F:metalloendopeptidase activity"/>
    <property type="evidence" value="ECO:0007669"/>
    <property type="project" value="TreeGrafter"/>
</dbReference>
<gene>
    <name evidence="3" type="ORF">DY218_32285</name>
</gene>
<keyword evidence="1" id="KW-0732">Signal</keyword>
<feature type="chain" id="PRO_5016903758" evidence="1">
    <location>
        <begin position="28"/>
        <end position="343"/>
    </location>
</feature>
<dbReference type="OrthoDB" id="5244067at2"/>
<evidence type="ECO:0000256" key="1">
    <source>
        <dbReference type="SAM" id="SignalP"/>
    </source>
</evidence>
<dbReference type="PANTHER" id="PTHR21666:SF270">
    <property type="entry name" value="MUREIN HYDROLASE ACTIVATOR ENVC"/>
    <property type="match status" value="1"/>
</dbReference>
<dbReference type="SUPFAM" id="SSF51261">
    <property type="entry name" value="Duplicated hybrid motif"/>
    <property type="match status" value="1"/>
</dbReference>
<protein>
    <submittedName>
        <fullName evidence="3">M23 family peptidase</fullName>
    </submittedName>
</protein>
<dbReference type="Gene3D" id="2.70.70.10">
    <property type="entry name" value="Glucose Permease (Domain IIA)"/>
    <property type="match status" value="1"/>
</dbReference>
<evidence type="ECO:0000313" key="3">
    <source>
        <dbReference type="EMBL" id="RFU82529.1"/>
    </source>
</evidence>
<dbReference type="CDD" id="cd12797">
    <property type="entry name" value="M23_peptidase"/>
    <property type="match status" value="1"/>
</dbReference>
<dbReference type="AlphaFoldDB" id="A0A372LVF5"/>
<dbReference type="Proteomes" id="UP000263094">
    <property type="component" value="Unassembled WGS sequence"/>
</dbReference>
<dbReference type="InterPro" id="IPR011055">
    <property type="entry name" value="Dup_hybrid_motif"/>
</dbReference>
<dbReference type="PANTHER" id="PTHR21666">
    <property type="entry name" value="PEPTIDASE-RELATED"/>
    <property type="match status" value="1"/>
</dbReference>
<proteinExistence type="predicted"/>
<dbReference type="InterPro" id="IPR016047">
    <property type="entry name" value="M23ase_b-sheet_dom"/>
</dbReference>
<name>A0A372LVF5_9ACTN</name>
<sequence length="343" mass="37175">MRLPHCHAVLAPVLCVLLALLAPPARASDGPSASGEVARLYEEAAAATQKYEQGKRAAAGERAKAGRLEGLLTRQRAELALLHADLGRIARAQYRTGGGIPYTAQLLMAEDPDQLMRGQRAAWQADLAVDNAIAKTRRATNRLDRDERTARKAWQQLDRRQTQLASLRSGIERKLEDAQWKLQGEADGQATAGQCRGAVRLDQPSLPTGKDWVTPVARYELSAGFGGSGERWASRHTGQDFAVDIGTPVRSIGAGRVERVSCGGSFGMEVVVRHDGGYYTQYAHLAAVTVDQGERVLPGQWIGQAGTTGNSTGPHLHFEVRLTPQLGSGVDPRRWLEEHGVKL</sequence>
<comment type="caution">
    <text evidence="3">The sequence shown here is derived from an EMBL/GenBank/DDBJ whole genome shotgun (WGS) entry which is preliminary data.</text>
</comment>
<accession>A0A372LVF5</accession>
<evidence type="ECO:0000259" key="2">
    <source>
        <dbReference type="Pfam" id="PF01551"/>
    </source>
</evidence>
<feature type="domain" description="M23ase beta-sheet core" evidence="2">
    <location>
        <begin position="235"/>
        <end position="322"/>
    </location>
</feature>
<dbReference type="Pfam" id="PF01551">
    <property type="entry name" value="Peptidase_M23"/>
    <property type="match status" value="1"/>
</dbReference>
<dbReference type="InterPro" id="IPR050570">
    <property type="entry name" value="Cell_wall_metabolism_enzyme"/>
</dbReference>
<feature type="signal peptide" evidence="1">
    <location>
        <begin position="1"/>
        <end position="27"/>
    </location>
</feature>
<dbReference type="EMBL" id="QUAK01000235">
    <property type="protein sequence ID" value="RFU82529.1"/>
    <property type="molecule type" value="Genomic_DNA"/>
</dbReference>
<organism evidence="3 4">
    <name type="scientific">Streptomyces triticagri</name>
    <dbReference type="NCBI Taxonomy" id="2293568"/>
    <lineage>
        <taxon>Bacteria</taxon>
        <taxon>Bacillati</taxon>
        <taxon>Actinomycetota</taxon>
        <taxon>Actinomycetes</taxon>
        <taxon>Kitasatosporales</taxon>
        <taxon>Streptomycetaceae</taxon>
        <taxon>Streptomyces</taxon>
    </lineage>
</organism>
<keyword evidence="4" id="KW-1185">Reference proteome</keyword>
<evidence type="ECO:0000313" key="4">
    <source>
        <dbReference type="Proteomes" id="UP000263094"/>
    </source>
</evidence>
<dbReference type="RefSeq" id="WP_128559715.1">
    <property type="nucleotide sequence ID" value="NZ_QUAK01000235.1"/>
</dbReference>
<dbReference type="FunFam" id="2.70.70.10:FF:000013">
    <property type="entry name" value="Peptidase family M23"/>
    <property type="match status" value="1"/>
</dbReference>
<reference evidence="3 4" key="1">
    <citation type="submission" date="2018-08" db="EMBL/GenBank/DDBJ databases">
        <title>Isolation, diversity and antifungal activity of Actinobacteria from wheat.</title>
        <authorList>
            <person name="Han C."/>
        </authorList>
    </citation>
    <scope>NUCLEOTIDE SEQUENCE [LARGE SCALE GENOMIC DNA]</scope>
    <source>
        <strain evidence="3 4">NEAU-YY421</strain>
    </source>
</reference>